<comment type="similarity">
    <text evidence="1">In the C-terminal section; belongs to the thymidylate synthase family.</text>
</comment>
<dbReference type="CDD" id="cd00351">
    <property type="entry name" value="TS_Pyrimidine_HMase"/>
    <property type="match status" value="1"/>
</dbReference>
<evidence type="ECO:0000256" key="4">
    <source>
        <dbReference type="ARBA" id="ARBA00011738"/>
    </source>
</evidence>
<sequence>MNVNLIVAVDKNTHGIGKNGRIPWNNKDDMKWFKNVTTGDGNNSVIMGRTTYESIGKPLPNRINIVITHKDIDIDGCIVCHSIEDAISYSKEIKMDSAFIIGGGSIYKEAINKDLIDILYIDFLNTGLSDEDFDTYFEFPPVEQTYRTCENLTDYNSNSNINPVISYRERTFVTTDYDYLSLMNKIIKNGKTKHTRAGETLSIFGEMLSFDLRKGLPILTTKKVYSKGCIHELLWILHGDTNIKYLVENNTHIWDDDAYRYYLQKFESDKDVKTTKEQFINRVIKQDIIHYVEDGDMNSKTYTFGDLGPVYGKQWVNWNGINQVKELIHKLKTNPDDRRLMISAWNVGEIKDMALPPCHYLSQWYVTEMNNYERNEEYHKRYNINVDDNKLLSDEELDKLGIPHQYLSCMWMQRSVDTCLGLPYDLLSYSILTHLIAQICNMVPYEVKCSLGDCHIYKNQLSGAIKQIQRNPFKYEYAQLVLNKEIKDINDFKYDDIKIVNYNSYSTVKYPLSVGL</sequence>
<comment type="similarity">
    <text evidence="2">Belongs to the thymidylate synthase family.</text>
</comment>
<evidence type="ECO:0000256" key="5">
    <source>
        <dbReference type="ARBA" id="ARBA00011947"/>
    </source>
</evidence>
<accession>A0ABZ0Z0J5</accession>
<evidence type="ECO:0000256" key="15">
    <source>
        <dbReference type="ARBA" id="ARBA00048873"/>
    </source>
</evidence>
<keyword evidence="12" id="KW-0560">Oxidoreductase</keyword>
<evidence type="ECO:0000259" key="17">
    <source>
        <dbReference type="PROSITE" id="PS51330"/>
    </source>
</evidence>
<keyword evidence="9" id="KW-0808">Transferase</keyword>
<feature type="domain" description="DHFR" evidence="17">
    <location>
        <begin position="2"/>
        <end position="174"/>
    </location>
</feature>
<protein>
    <recommendedName>
        <fullName evidence="7">Thymidylate synthase</fullName>
        <ecNumber evidence="6">1.5.1.3</ecNumber>
        <ecNumber evidence="5">2.1.1.45</ecNumber>
    </recommendedName>
</protein>
<dbReference type="EC" id="2.1.1.45" evidence="5"/>
<evidence type="ECO:0000256" key="14">
    <source>
        <dbReference type="ARBA" id="ARBA00047344"/>
    </source>
</evidence>
<evidence type="ECO:0000256" key="6">
    <source>
        <dbReference type="ARBA" id="ARBA00012856"/>
    </source>
</evidence>
<evidence type="ECO:0000256" key="12">
    <source>
        <dbReference type="ARBA" id="ARBA00023002"/>
    </source>
</evidence>
<evidence type="ECO:0000256" key="11">
    <source>
        <dbReference type="ARBA" id="ARBA00022857"/>
    </source>
</evidence>
<dbReference type="Proteomes" id="UP001348805">
    <property type="component" value="Segment"/>
</dbReference>
<dbReference type="EMBL" id="OR769219">
    <property type="protein sequence ID" value="WQJ51604.1"/>
    <property type="molecule type" value="Genomic_DNA"/>
</dbReference>
<dbReference type="NCBIfam" id="TIGR03284">
    <property type="entry name" value="thym_sym"/>
    <property type="match status" value="1"/>
</dbReference>
<dbReference type="SUPFAM" id="SSF53597">
    <property type="entry name" value="Dihydrofolate reductase-like"/>
    <property type="match status" value="1"/>
</dbReference>
<comment type="similarity">
    <text evidence="3">In the N-terminal section; belongs to the dihydrofolate reductase family.</text>
</comment>
<dbReference type="HAMAP" id="MF_00008">
    <property type="entry name" value="Thymidy_synth_bact"/>
    <property type="match status" value="1"/>
</dbReference>
<dbReference type="PANTHER" id="PTHR11548">
    <property type="entry name" value="THYMIDYLATE SYNTHASE 1"/>
    <property type="match status" value="1"/>
</dbReference>
<dbReference type="SUPFAM" id="SSF55831">
    <property type="entry name" value="Thymidylate synthase/dCMP hydroxymethylase"/>
    <property type="match status" value="1"/>
</dbReference>
<dbReference type="InterPro" id="IPR001796">
    <property type="entry name" value="DHFR_dom"/>
</dbReference>
<evidence type="ECO:0000256" key="3">
    <source>
        <dbReference type="ARBA" id="ARBA00010176"/>
    </source>
</evidence>
<evidence type="ECO:0000313" key="19">
    <source>
        <dbReference type="Proteomes" id="UP001348805"/>
    </source>
</evidence>
<comment type="catalytic activity">
    <reaction evidence="14">
        <text>dUMP + (6R)-5,10-methylene-5,6,7,8-tetrahydrofolate = 7,8-dihydrofolate + dTMP</text>
        <dbReference type="Rhea" id="RHEA:12104"/>
        <dbReference type="ChEBI" id="CHEBI:15636"/>
        <dbReference type="ChEBI" id="CHEBI:57451"/>
        <dbReference type="ChEBI" id="CHEBI:63528"/>
        <dbReference type="ChEBI" id="CHEBI:246422"/>
        <dbReference type="EC" id="2.1.1.45"/>
    </reaction>
</comment>
<organism evidence="18 19">
    <name type="scientific">phage Lak_Megaphage_RVC_AP3_GC26</name>
    <dbReference type="NCBI Taxonomy" id="3109225"/>
    <lineage>
        <taxon>Viruses</taxon>
        <taxon>Duplodnaviria</taxon>
        <taxon>Heunggongvirae</taxon>
        <taxon>Uroviricota</taxon>
        <taxon>Caudoviricetes</taxon>
        <taxon>Caudoviricetes code 15 clade</taxon>
    </lineage>
</organism>
<dbReference type="Gene3D" id="3.40.430.10">
    <property type="entry name" value="Dihydrofolate Reductase, subunit A"/>
    <property type="match status" value="1"/>
</dbReference>
<evidence type="ECO:0000256" key="9">
    <source>
        <dbReference type="ARBA" id="ARBA00022679"/>
    </source>
</evidence>
<dbReference type="PANTHER" id="PTHR11548:SF1">
    <property type="entry name" value="THYMIDYLATE SYNTHASE 1"/>
    <property type="match status" value="1"/>
</dbReference>
<reference evidence="18 19" key="1">
    <citation type="submission" date="2023-11" db="EMBL/GenBank/DDBJ databases">
        <authorList>
            <person name="Cook R."/>
            <person name="Crisci M."/>
            <person name="Pye H."/>
            <person name="Adriaenssens E."/>
            <person name="Santini J."/>
        </authorList>
    </citation>
    <scope>NUCLEOTIDE SEQUENCE [LARGE SCALE GENOMIC DNA]</scope>
    <source>
        <strain evidence="18">Lak_Megaphage_RVC_AP3_GC26</strain>
    </source>
</reference>
<dbReference type="CDD" id="cd00209">
    <property type="entry name" value="DHFR"/>
    <property type="match status" value="1"/>
</dbReference>
<dbReference type="InterPro" id="IPR000398">
    <property type="entry name" value="Thymidylate_synthase"/>
</dbReference>
<evidence type="ECO:0000256" key="13">
    <source>
        <dbReference type="ARBA" id="ARBA00023268"/>
    </source>
</evidence>
<dbReference type="InterPro" id="IPR023451">
    <property type="entry name" value="Thymidate_synth/dCMP_Mease_dom"/>
</dbReference>
<dbReference type="PROSITE" id="PS00091">
    <property type="entry name" value="THYMIDYLATE_SYNTHASE"/>
    <property type="match status" value="1"/>
</dbReference>
<comment type="subunit">
    <text evidence="4">Homodimer.</text>
</comment>
<dbReference type="EC" id="1.5.1.3" evidence="6"/>
<keyword evidence="11" id="KW-0521">NADP</keyword>
<keyword evidence="8" id="KW-0489">Methyltransferase</keyword>
<evidence type="ECO:0000256" key="2">
    <source>
        <dbReference type="ARBA" id="ARBA00009972"/>
    </source>
</evidence>
<evidence type="ECO:0000256" key="10">
    <source>
        <dbReference type="ARBA" id="ARBA00022727"/>
    </source>
</evidence>
<dbReference type="Pfam" id="PF00303">
    <property type="entry name" value="Thymidylat_synt"/>
    <property type="match status" value="1"/>
</dbReference>
<dbReference type="InterPro" id="IPR017925">
    <property type="entry name" value="DHFR_CS"/>
</dbReference>
<keyword evidence="19" id="KW-1185">Reference proteome</keyword>
<dbReference type="InterPro" id="IPR036926">
    <property type="entry name" value="Thymidate_synth/dCMP_Mease_sf"/>
</dbReference>
<dbReference type="InterPro" id="IPR024072">
    <property type="entry name" value="DHFR-like_dom_sf"/>
</dbReference>
<dbReference type="InterPro" id="IPR045097">
    <property type="entry name" value="Thymidate_synth/dCMP_Mease"/>
</dbReference>
<proteinExistence type="inferred from homology"/>
<evidence type="ECO:0000256" key="7">
    <source>
        <dbReference type="ARBA" id="ARBA00015931"/>
    </source>
</evidence>
<evidence type="ECO:0000256" key="16">
    <source>
        <dbReference type="PROSITE-ProRule" id="PRU10016"/>
    </source>
</evidence>
<keyword evidence="10" id="KW-0545">Nucleotide biosynthesis</keyword>
<dbReference type="Pfam" id="PF00186">
    <property type="entry name" value="DHFR_1"/>
    <property type="match status" value="1"/>
</dbReference>
<comment type="catalytic activity">
    <reaction evidence="15">
        <text>(6S)-5,6,7,8-tetrahydrofolate + NADP(+) = 7,8-dihydrofolate + NADPH + H(+)</text>
        <dbReference type="Rhea" id="RHEA:15009"/>
        <dbReference type="ChEBI" id="CHEBI:15378"/>
        <dbReference type="ChEBI" id="CHEBI:57451"/>
        <dbReference type="ChEBI" id="CHEBI:57453"/>
        <dbReference type="ChEBI" id="CHEBI:57783"/>
        <dbReference type="ChEBI" id="CHEBI:58349"/>
        <dbReference type="EC" id="1.5.1.3"/>
    </reaction>
</comment>
<dbReference type="InterPro" id="IPR020940">
    <property type="entry name" value="Thymidylate_synthase_AS"/>
</dbReference>
<dbReference type="Gene3D" id="3.30.572.10">
    <property type="entry name" value="Thymidylate synthase/dCMP hydroxymethylase domain"/>
    <property type="match status" value="1"/>
</dbReference>
<evidence type="ECO:0000256" key="1">
    <source>
        <dbReference type="ARBA" id="ARBA00006900"/>
    </source>
</evidence>
<dbReference type="PRINTS" id="PR00108">
    <property type="entry name" value="THYMDSNTHASE"/>
</dbReference>
<evidence type="ECO:0000256" key="8">
    <source>
        <dbReference type="ARBA" id="ARBA00022603"/>
    </source>
</evidence>
<dbReference type="PROSITE" id="PS51330">
    <property type="entry name" value="DHFR_2"/>
    <property type="match status" value="1"/>
</dbReference>
<name>A0ABZ0Z0J5_9CAUD</name>
<evidence type="ECO:0000313" key="18">
    <source>
        <dbReference type="EMBL" id="WQJ51604.1"/>
    </source>
</evidence>
<dbReference type="PROSITE" id="PS00075">
    <property type="entry name" value="DHFR_1"/>
    <property type="match status" value="1"/>
</dbReference>
<feature type="active site" evidence="16">
    <location>
        <position position="358"/>
    </location>
</feature>
<keyword evidence="13" id="KW-0511">Multifunctional enzyme</keyword>